<dbReference type="PANTHER" id="PTHR10642">
    <property type="entry name" value="RIBONUCLEASE H1"/>
    <property type="match status" value="1"/>
</dbReference>
<evidence type="ECO:0000256" key="5">
    <source>
        <dbReference type="ARBA" id="ARBA00022722"/>
    </source>
</evidence>
<evidence type="ECO:0000259" key="11">
    <source>
        <dbReference type="PROSITE" id="PS50879"/>
    </source>
</evidence>
<keyword evidence="5 10" id="KW-0540">Nuclease</keyword>
<comment type="subcellular location">
    <subcellularLocation>
        <location evidence="10">Cytoplasm</location>
    </subcellularLocation>
</comment>
<dbReference type="InterPro" id="IPR050092">
    <property type="entry name" value="RNase_H"/>
</dbReference>
<dbReference type="GO" id="GO:0000287">
    <property type="term" value="F:magnesium ion binding"/>
    <property type="evidence" value="ECO:0007669"/>
    <property type="project" value="UniProtKB-UniRule"/>
</dbReference>
<evidence type="ECO:0000256" key="3">
    <source>
        <dbReference type="ARBA" id="ARBA00011245"/>
    </source>
</evidence>
<evidence type="ECO:0000256" key="10">
    <source>
        <dbReference type="HAMAP-Rule" id="MF_00042"/>
    </source>
</evidence>
<feature type="binding site" evidence="10">
    <location>
        <position position="7"/>
    </location>
    <ligand>
        <name>Mg(2+)</name>
        <dbReference type="ChEBI" id="CHEBI:18420"/>
        <label>1</label>
    </ligand>
</feature>
<dbReference type="GO" id="GO:0005737">
    <property type="term" value="C:cytoplasm"/>
    <property type="evidence" value="ECO:0007669"/>
    <property type="project" value="UniProtKB-SubCell"/>
</dbReference>
<accession>A0A3E2DC60</accession>
<feature type="binding site" evidence="10">
    <location>
        <position position="7"/>
    </location>
    <ligand>
        <name>Mg(2+)</name>
        <dbReference type="ChEBI" id="CHEBI:18420"/>
        <label>2</label>
    </ligand>
</feature>
<name>A0A3E2DC60_9ACTN</name>
<dbReference type="SUPFAM" id="SSF53098">
    <property type="entry name" value="Ribonuclease H-like"/>
    <property type="match status" value="1"/>
</dbReference>
<dbReference type="CDD" id="cd09278">
    <property type="entry name" value="RNase_HI_prokaryote_like"/>
    <property type="match status" value="1"/>
</dbReference>
<comment type="caution">
    <text evidence="12">The sequence shown here is derived from an EMBL/GenBank/DDBJ whole genome shotgun (WGS) entry which is preliminary data.</text>
</comment>
<dbReference type="InterPro" id="IPR022892">
    <property type="entry name" value="RNaseHI"/>
</dbReference>
<dbReference type="HAMAP" id="MF_00042">
    <property type="entry name" value="RNase_H"/>
    <property type="match status" value="1"/>
</dbReference>
<dbReference type="PANTHER" id="PTHR10642:SF26">
    <property type="entry name" value="RIBONUCLEASE H1"/>
    <property type="match status" value="1"/>
</dbReference>
<dbReference type="Proteomes" id="UP000259211">
    <property type="component" value="Unassembled WGS sequence"/>
</dbReference>
<dbReference type="PROSITE" id="PS50879">
    <property type="entry name" value="RNASE_H_1"/>
    <property type="match status" value="1"/>
</dbReference>
<dbReference type="Gene3D" id="3.10.450.50">
    <property type="match status" value="1"/>
</dbReference>
<evidence type="ECO:0000256" key="1">
    <source>
        <dbReference type="ARBA" id="ARBA00000077"/>
    </source>
</evidence>
<comment type="similarity">
    <text evidence="2 10">Belongs to the RNase H family.</text>
</comment>
<dbReference type="EC" id="3.1.26.4" evidence="4 10"/>
<comment type="subunit">
    <text evidence="3 10">Monomer.</text>
</comment>
<dbReference type="InterPro" id="IPR032710">
    <property type="entry name" value="NTF2-like_dom_sf"/>
</dbReference>
<keyword evidence="8 10" id="KW-0378">Hydrolase</keyword>
<feature type="domain" description="RNase H type-1" evidence="11">
    <location>
        <begin position="1"/>
        <end position="137"/>
    </location>
</feature>
<dbReference type="Gene3D" id="3.30.420.10">
    <property type="entry name" value="Ribonuclease H-like superfamily/Ribonuclease H"/>
    <property type="match status" value="1"/>
</dbReference>
<keyword evidence="9 10" id="KW-0460">Magnesium</keyword>
<reference evidence="12 13" key="1">
    <citation type="submission" date="2017-07" db="EMBL/GenBank/DDBJ databases">
        <authorList>
            <person name="Sun Z.S."/>
            <person name="Albrecht U."/>
            <person name="Echele G."/>
            <person name="Lee C.C."/>
        </authorList>
    </citation>
    <scope>NUCLEOTIDE SEQUENCE [LARGE SCALE GENOMIC DNA]</scope>
    <source>
        <strain evidence="12 13">P16-029</strain>
    </source>
</reference>
<evidence type="ECO:0000256" key="9">
    <source>
        <dbReference type="ARBA" id="ARBA00022842"/>
    </source>
</evidence>
<organism evidence="12 13">
    <name type="scientific">Cutibacterium avidum</name>
    <dbReference type="NCBI Taxonomy" id="33010"/>
    <lineage>
        <taxon>Bacteria</taxon>
        <taxon>Bacillati</taxon>
        <taxon>Actinomycetota</taxon>
        <taxon>Actinomycetes</taxon>
        <taxon>Propionibacteriales</taxon>
        <taxon>Propionibacteriaceae</taxon>
        <taxon>Cutibacterium</taxon>
    </lineage>
</organism>
<sequence>MIVAAADGSSLDNPGPAGWAWYIDDDTWAAGGWPRGTNNMGELMAVLDLLRSTGGLGESLTILCDSQYAINCCTKWMPGWKRKGWRKADGKPVLNRDLLEQIDVQLRGRDVTFEWVKGHAGHALNEAADMRARAAATAFRDGTPVDHGPGMTVADDSLSPGSDRSQEAVEAQSELFDLPPAPANPDQVLTAELVALERRLVDPDPYRRQRALTELLDEDFVEHGVSGRIWTRGRVLAEARSQTLGSRVGIEALGVVRLSEQTVLLRWRHRSGARESLRASLWRRGPHGWKLIFHQGTVVRDGGGYR</sequence>
<keyword evidence="6 10" id="KW-0479">Metal-binding</keyword>
<feature type="binding site" evidence="10">
    <location>
        <position position="129"/>
    </location>
    <ligand>
        <name>Mg(2+)</name>
        <dbReference type="ChEBI" id="CHEBI:18420"/>
        <label>2</label>
    </ligand>
</feature>
<dbReference type="AlphaFoldDB" id="A0A3E2DC60"/>
<proteinExistence type="inferred from homology"/>
<feature type="binding site" evidence="10">
    <location>
        <position position="65"/>
    </location>
    <ligand>
        <name>Mg(2+)</name>
        <dbReference type="ChEBI" id="CHEBI:18420"/>
        <label>1</label>
    </ligand>
</feature>
<dbReference type="GO" id="GO:0003676">
    <property type="term" value="F:nucleic acid binding"/>
    <property type="evidence" value="ECO:0007669"/>
    <property type="project" value="InterPro"/>
</dbReference>
<evidence type="ECO:0000313" key="12">
    <source>
        <dbReference type="EMBL" id="RFT42966.1"/>
    </source>
</evidence>
<dbReference type="RefSeq" id="WP_065673804.1">
    <property type="nucleotide sequence ID" value="NZ_JAQDJS010000002.1"/>
</dbReference>
<evidence type="ECO:0000256" key="4">
    <source>
        <dbReference type="ARBA" id="ARBA00012180"/>
    </source>
</evidence>
<dbReference type="InterPro" id="IPR036397">
    <property type="entry name" value="RNaseH_sf"/>
</dbReference>
<dbReference type="GO" id="GO:0004523">
    <property type="term" value="F:RNA-DNA hybrid ribonuclease activity"/>
    <property type="evidence" value="ECO:0007669"/>
    <property type="project" value="UniProtKB-UniRule"/>
</dbReference>
<protein>
    <recommendedName>
        <fullName evidence="4 10">Ribonuclease H</fullName>
        <shortName evidence="10">RNase H</shortName>
        <ecNumber evidence="4 10">3.1.26.4</ecNumber>
    </recommendedName>
</protein>
<gene>
    <name evidence="10" type="primary">rnhA</name>
    <name evidence="12" type="ORF">CHT91_10465</name>
</gene>
<evidence type="ECO:0000313" key="13">
    <source>
        <dbReference type="Proteomes" id="UP000259211"/>
    </source>
</evidence>
<dbReference type="EMBL" id="NOWI01000009">
    <property type="protein sequence ID" value="RFT42966.1"/>
    <property type="molecule type" value="Genomic_DNA"/>
</dbReference>
<evidence type="ECO:0000256" key="8">
    <source>
        <dbReference type="ARBA" id="ARBA00022801"/>
    </source>
</evidence>
<comment type="catalytic activity">
    <reaction evidence="1 10">
        <text>Endonucleolytic cleavage to 5'-phosphomonoester.</text>
        <dbReference type="EC" id="3.1.26.4"/>
    </reaction>
</comment>
<evidence type="ECO:0000256" key="7">
    <source>
        <dbReference type="ARBA" id="ARBA00022759"/>
    </source>
</evidence>
<dbReference type="InterPro" id="IPR012337">
    <property type="entry name" value="RNaseH-like_sf"/>
</dbReference>
<dbReference type="Pfam" id="PF00075">
    <property type="entry name" value="RNase_H"/>
    <property type="match status" value="1"/>
</dbReference>
<keyword evidence="10" id="KW-0963">Cytoplasm</keyword>
<keyword evidence="7 10" id="KW-0255">Endonuclease</keyword>
<feature type="binding site" evidence="10">
    <location>
        <position position="42"/>
    </location>
    <ligand>
        <name>Mg(2+)</name>
        <dbReference type="ChEBI" id="CHEBI:18420"/>
        <label>1</label>
    </ligand>
</feature>
<dbReference type="GO" id="GO:0043137">
    <property type="term" value="P:DNA replication, removal of RNA primer"/>
    <property type="evidence" value="ECO:0007669"/>
    <property type="project" value="TreeGrafter"/>
</dbReference>
<evidence type="ECO:0000256" key="6">
    <source>
        <dbReference type="ARBA" id="ARBA00022723"/>
    </source>
</evidence>
<evidence type="ECO:0000256" key="2">
    <source>
        <dbReference type="ARBA" id="ARBA00005300"/>
    </source>
</evidence>
<dbReference type="SUPFAM" id="SSF54427">
    <property type="entry name" value="NTF2-like"/>
    <property type="match status" value="1"/>
</dbReference>
<comment type="cofactor">
    <cofactor evidence="10">
        <name>Mg(2+)</name>
        <dbReference type="ChEBI" id="CHEBI:18420"/>
    </cofactor>
    <text evidence="10">Binds 1 Mg(2+) ion per subunit. May bind a second metal ion at a regulatory site, or after substrate binding.</text>
</comment>
<comment type="function">
    <text evidence="10">Endonuclease that specifically degrades the RNA of RNA-DNA hybrids.</text>
</comment>
<dbReference type="InterPro" id="IPR002156">
    <property type="entry name" value="RNaseH_domain"/>
</dbReference>